<dbReference type="PANTHER" id="PTHR43531">
    <property type="entry name" value="PROTEIN ICFG"/>
    <property type="match status" value="1"/>
</dbReference>
<feature type="region of interest" description="Disordered" evidence="6">
    <location>
        <begin position="576"/>
        <end position="596"/>
    </location>
</feature>
<dbReference type="Pfam" id="PF12729">
    <property type="entry name" value="4HB_MCP_1"/>
    <property type="match status" value="1"/>
</dbReference>
<feature type="domain" description="HAMP" evidence="9">
    <location>
        <begin position="208"/>
        <end position="261"/>
    </location>
</feature>
<protein>
    <submittedName>
        <fullName evidence="10">Methyl-accepting chemotaxis protein</fullName>
    </submittedName>
</protein>
<accession>A0A7W6AAK0</accession>
<keyword evidence="11" id="KW-1185">Reference proteome</keyword>
<evidence type="ECO:0000256" key="3">
    <source>
        <dbReference type="ARBA" id="ARBA00029447"/>
    </source>
</evidence>
<dbReference type="InterPro" id="IPR003660">
    <property type="entry name" value="HAMP_dom"/>
</dbReference>
<dbReference type="SUPFAM" id="SSF58104">
    <property type="entry name" value="Methyl-accepting chemotaxis protein (MCP) signaling domain"/>
    <property type="match status" value="1"/>
</dbReference>
<dbReference type="Gene3D" id="6.10.340.10">
    <property type="match status" value="1"/>
</dbReference>
<name>A0A7W6AAK0_9SPHN</name>
<dbReference type="SMART" id="SM00283">
    <property type="entry name" value="MA"/>
    <property type="match status" value="1"/>
</dbReference>
<proteinExistence type="inferred from homology"/>
<keyword evidence="7" id="KW-0812">Transmembrane</keyword>
<dbReference type="InterPro" id="IPR004089">
    <property type="entry name" value="MCPsignal_dom"/>
</dbReference>
<feature type="transmembrane region" description="Helical" evidence="7">
    <location>
        <begin position="186"/>
        <end position="207"/>
    </location>
</feature>
<dbReference type="InterPro" id="IPR051310">
    <property type="entry name" value="MCP_chemotaxis"/>
</dbReference>
<evidence type="ECO:0000256" key="7">
    <source>
        <dbReference type="SAM" id="Phobius"/>
    </source>
</evidence>
<keyword evidence="7" id="KW-0472">Membrane</keyword>
<comment type="similarity">
    <text evidence="3">Belongs to the methyl-accepting chemotaxis (MCP) protein family.</text>
</comment>
<keyword evidence="7" id="KW-1133">Transmembrane helix</keyword>
<evidence type="ECO:0000256" key="6">
    <source>
        <dbReference type="SAM" id="MobiDB-lite"/>
    </source>
</evidence>
<dbReference type="EMBL" id="JACIDH010000008">
    <property type="protein sequence ID" value="MBB3879742.1"/>
    <property type="molecule type" value="Genomic_DNA"/>
</dbReference>
<evidence type="ECO:0000259" key="9">
    <source>
        <dbReference type="PROSITE" id="PS50885"/>
    </source>
</evidence>
<sequence length="613" mass="63925">MQNMRIPGKLIACFSVLLIALLGLATLAVVRLSEMRDVAVNLGGEQRSQLEAIAVINAATATYRATVGQHLLAVTPDARETAQRRINELRDQVAERSAWLRPRLADDDTRAALDAFVGAWNEYRSHAEETSRAATAGADNAIALFRAAAPYFIVANKAADTLRQKQSRAIDDLVGEAQSTYSVSRLIMIGTVLLVALLTVAMLLTLVRVIARPVGAMSGTLSQLAAGERSVTIAANSARDEIGDMMRAAAALRDQLARADRQKDEQAALIVSTVGTGLQALSAGDLTARIDARLEEPFARLATDFNEAMATMEQAMQAVSGVSAGLRAASGEIRSASEDLSQRTEQQAASLEETAASMHQITTVVAQSAADAKRADVAVADATSAAQGGGQVVRDAVAAMNGIERSSQEISEIISVIDGIAFQTNLLALNAGVEAARAGDAGKGFAVVASEVRALAQRSADAAKDVKARITSSNEQIEAGVELVAQTGRALEQIIERVAEISALVRNLASSAEQQATGLGQVNVAVDEMDGVTQRNAAMVEETTAAARELSEKADDLNGHVARFRVRAAAAAAAAATSPITPRATAPAGGRTGSPVRLVANGSAVAADDWSAF</sequence>
<dbReference type="Proteomes" id="UP000538670">
    <property type="component" value="Unassembled WGS sequence"/>
</dbReference>
<feature type="coiled-coil region" evidence="5">
    <location>
        <begin position="235"/>
        <end position="269"/>
    </location>
</feature>
<dbReference type="FunFam" id="1.10.287.950:FF:000001">
    <property type="entry name" value="Methyl-accepting chemotaxis sensory transducer"/>
    <property type="match status" value="1"/>
</dbReference>
<dbReference type="PROSITE" id="PS50885">
    <property type="entry name" value="HAMP"/>
    <property type="match status" value="2"/>
</dbReference>
<dbReference type="PROSITE" id="PS50111">
    <property type="entry name" value="CHEMOTAXIS_TRANSDUC_2"/>
    <property type="match status" value="1"/>
</dbReference>
<evidence type="ECO:0000313" key="10">
    <source>
        <dbReference type="EMBL" id="MBB3879742.1"/>
    </source>
</evidence>
<dbReference type="InterPro" id="IPR024478">
    <property type="entry name" value="HlyB_4HB_MCP"/>
</dbReference>
<evidence type="ECO:0000256" key="2">
    <source>
        <dbReference type="ARBA" id="ARBA00022500"/>
    </source>
</evidence>
<gene>
    <name evidence="10" type="ORF">GGR48_002170</name>
</gene>
<comment type="subcellular location">
    <subcellularLocation>
        <location evidence="1">Membrane</location>
    </subcellularLocation>
</comment>
<dbReference type="SMART" id="SM00304">
    <property type="entry name" value="HAMP"/>
    <property type="match status" value="2"/>
</dbReference>
<dbReference type="CDD" id="cd11386">
    <property type="entry name" value="MCP_signal"/>
    <property type="match status" value="1"/>
</dbReference>
<evidence type="ECO:0000313" key="11">
    <source>
        <dbReference type="Proteomes" id="UP000538670"/>
    </source>
</evidence>
<keyword evidence="2" id="KW-0145">Chemotaxis</keyword>
<evidence type="ECO:0000256" key="1">
    <source>
        <dbReference type="ARBA" id="ARBA00004370"/>
    </source>
</evidence>
<evidence type="ECO:0000259" key="8">
    <source>
        <dbReference type="PROSITE" id="PS50111"/>
    </source>
</evidence>
<keyword evidence="4" id="KW-0807">Transducer</keyword>
<dbReference type="AlphaFoldDB" id="A0A7W6AAK0"/>
<dbReference type="GO" id="GO:0007165">
    <property type="term" value="P:signal transduction"/>
    <property type="evidence" value="ECO:0007669"/>
    <property type="project" value="UniProtKB-KW"/>
</dbReference>
<dbReference type="Gene3D" id="1.10.287.950">
    <property type="entry name" value="Methyl-accepting chemotaxis protein"/>
    <property type="match status" value="1"/>
</dbReference>
<dbReference type="GO" id="GO:0006935">
    <property type="term" value="P:chemotaxis"/>
    <property type="evidence" value="ECO:0007669"/>
    <property type="project" value="UniProtKB-KW"/>
</dbReference>
<dbReference type="GO" id="GO:0005886">
    <property type="term" value="C:plasma membrane"/>
    <property type="evidence" value="ECO:0007669"/>
    <property type="project" value="TreeGrafter"/>
</dbReference>
<feature type="domain" description="Methyl-accepting transducer" evidence="8">
    <location>
        <begin position="322"/>
        <end position="551"/>
    </location>
</feature>
<dbReference type="GO" id="GO:0004888">
    <property type="term" value="F:transmembrane signaling receptor activity"/>
    <property type="evidence" value="ECO:0007669"/>
    <property type="project" value="TreeGrafter"/>
</dbReference>
<evidence type="ECO:0000256" key="5">
    <source>
        <dbReference type="SAM" id="Coils"/>
    </source>
</evidence>
<dbReference type="Pfam" id="PF00015">
    <property type="entry name" value="MCPsignal"/>
    <property type="match status" value="1"/>
</dbReference>
<organism evidence="10 11">
    <name type="scientific">Sphingomonas pseudosanguinis</name>
    <dbReference type="NCBI Taxonomy" id="413712"/>
    <lineage>
        <taxon>Bacteria</taxon>
        <taxon>Pseudomonadati</taxon>
        <taxon>Pseudomonadota</taxon>
        <taxon>Alphaproteobacteria</taxon>
        <taxon>Sphingomonadales</taxon>
        <taxon>Sphingomonadaceae</taxon>
        <taxon>Sphingomonas</taxon>
    </lineage>
</organism>
<dbReference type="PANTHER" id="PTHR43531:SF11">
    <property type="entry name" value="METHYL-ACCEPTING CHEMOTAXIS PROTEIN 3"/>
    <property type="match status" value="1"/>
</dbReference>
<reference evidence="10 11" key="1">
    <citation type="submission" date="2020-08" db="EMBL/GenBank/DDBJ databases">
        <title>Genomic Encyclopedia of Type Strains, Phase IV (KMG-IV): sequencing the most valuable type-strain genomes for metagenomic binning, comparative biology and taxonomic classification.</title>
        <authorList>
            <person name="Goeker M."/>
        </authorList>
    </citation>
    <scope>NUCLEOTIDE SEQUENCE [LARGE SCALE GENOMIC DNA]</scope>
    <source>
        <strain evidence="10 11">DSM 19512</strain>
    </source>
</reference>
<feature type="domain" description="HAMP" evidence="9">
    <location>
        <begin position="271"/>
        <end position="317"/>
    </location>
</feature>
<dbReference type="SUPFAM" id="SSF158472">
    <property type="entry name" value="HAMP domain-like"/>
    <property type="match status" value="1"/>
</dbReference>
<feature type="compositionally biased region" description="Low complexity" evidence="6">
    <location>
        <begin position="576"/>
        <end position="588"/>
    </location>
</feature>
<comment type="caution">
    <text evidence="10">The sequence shown here is derived from an EMBL/GenBank/DDBJ whole genome shotgun (WGS) entry which is preliminary data.</text>
</comment>
<evidence type="ECO:0000256" key="4">
    <source>
        <dbReference type="PROSITE-ProRule" id="PRU00284"/>
    </source>
</evidence>
<keyword evidence="5" id="KW-0175">Coiled coil</keyword>